<protein>
    <submittedName>
        <fullName evidence="1">Uncharacterized protein</fullName>
    </submittedName>
</protein>
<gene>
    <name evidence="1" type="ORF">TorRG33x02_108740</name>
</gene>
<dbReference type="InParanoid" id="A0A2P5F679"/>
<accession>A0A2P5F679</accession>
<dbReference type="OrthoDB" id="674184at2759"/>
<name>A0A2P5F679_TREOI</name>
<sequence>MVALDPSVDCGSEDDDPKQCMSFHSHLLQICPSLVGKCMLASAPTWLRLSKVLTLEGNFLLDVGNNNGLEVHNERLRRENANDKIFVAAFHPNNEDVIVLHHRDIY</sequence>
<dbReference type="AlphaFoldDB" id="A0A2P5F679"/>
<reference evidence="2" key="1">
    <citation type="submission" date="2016-06" db="EMBL/GenBank/DDBJ databases">
        <title>Parallel loss of symbiosis genes in relatives of nitrogen-fixing non-legume Parasponia.</title>
        <authorList>
            <person name="Van Velzen R."/>
            <person name="Holmer R."/>
            <person name="Bu F."/>
            <person name="Rutten L."/>
            <person name="Van Zeijl A."/>
            <person name="Liu W."/>
            <person name="Santuari L."/>
            <person name="Cao Q."/>
            <person name="Sharma T."/>
            <person name="Shen D."/>
            <person name="Roswanjaya Y."/>
            <person name="Wardhani T."/>
            <person name="Kalhor M.S."/>
            <person name="Jansen J."/>
            <person name="Van den Hoogen J."/>
            <person name="Gungor B."/>
            <person name="Hartog M."/>
            <person name="Hontelez J."/>
            <person name="Verver J."/>
            <person name="Yang W.-C."/>
            <person name="Schijlen E."/>
            <person name="Repin R."/>
            <person name="Schilthuizen M."/>
            <person name="Schranz E."/>
            <person name="Heidstra R."/>
            <person name="Miyata K."/>
            <person name="Fedorova E."/>
            <person name="Kohlen W."/>
            <person name="Bisseling T."/>
            <person name="Smit S."/>
            <person name="Geurts R."/>
        </authorList>
    </citation>
    <scope>NUCLEOTIDE SEQUENCE [LARGE SCALE GENOMIC DNA]</scope>
    <source>
        <strain evidence="2">cv. RG33-2</strain>
    </source>
</reference>
<evidence type="ECO:0000313" key="2">
    <source>
        <dbReference type="Proteomes" id="UP000237000"/>
    </source>
</evidence>
<keyword evidence="2" id="KW-1185">Reference proteome</keyword>
<evidence type="ECO:0000313" key="1">
    <source>
        <dbReference type="EMBL" id="PON93303.1"/>
    </source>
</evidence>
<organism evidence="1 2">
    <name type="scientific">Trema orientale</name>
    <name type="common">Charcoal tree</name>
    <name type="synonym">Celtis orientalis</name>
    <dbReference type="NCBI Taxonomy" id="63057"/>
    <lineage>
        <taxon>Eukaryota</taxon>
        <taxon>Viridiplantae</taxon>
        <taxon>Streptophyta</taxon>
        <taxon>Embryophyta</taxon>
        <taxon>Tracheophyta</taxon>
        <taxon>Spermatophyta</taxon>
        <taxon>Magnoliopsida</taxon>
        <taxon>eudicotyledons</taxon>
        <taxon>Gunneridae</taxon>
        <taxon>Pentapetalae</taxon>
        <taxon>rosids</taxon>
        <taxon>fabids</taxon>
        <taxon>Rosales</taxon>
        <taxon>Cannabaceae</taxon>
        <taxon>Trema</taxon>
    </lineage>
</organism>
<dbReference type="Proteomes" id="UP000237000">
    <property type="component" value="Unassembled WGS sequence"/>
</dbReference>
<comment type="caution">
    <text evidence="1">The sequence shown here is derived from an EMBL/GenBank/DDBJ whole genome shotgun (WGS) entry which is preliminary data.</text>
</comment>
<proteinExistence type="predicted"/>
<dbReference type="EMBL" id="JXTC01000059">
    <property type="protein sequence ID" value="PON93303.1"/>
    <property type="molecule type" value="Genomic_DNA"/>
</dbReference>